<accession>F1AWV0</accession>
<sequence length="281" mass="28912">MLAMRDIRLEVCGMLSSRVAVICASSPALSTSSQRPHSSAQTTRISYPLSRSAVSMSTEVSTALKRRLSSSAGSKSTGILTSALRVTSQSAIASSPRVSLLTTRGLPTGYSWLATSRSGYASRKQRASAGTGLAPVSSRKSAASTMFSAEKCTGQAAQPRAAFASTISRSPRKAAMSQEGKMRASAAWCASAASESACAAAAAASSAAAALSSAETTSSGTSTQTPPQNSQYSEKSVAGAKRARSTKATRLPSLESSVFSEMRVQPLPASSMTCRVSKKEL</sequence>
<organismHost>
    <name type="scientific">Ovis aries</name>
    <name type="common">Sheep</name>
    <dbReference type="NCBI Taxonomy" id="9940"/>
</organismHost>
<evidence type="ECO:0000313" key="3">
    <source>
        <dbReference type="Proteomes" id="UP000103309"/>
    </source>
</evidence>
<organism evidence="2 3">
    <name type="scientific">Orf virus</name>
    <name type="common">ORFV</name>
    <dbReference type="NCBI Taxonomy" id="10258"/>
    <lineage>
        <taxon>Viruses</taxon>
        <taxon>Varidnaviria</taxon>
        <taxon>Bamfordvirae</taxon>
        <taxon>Nucleocytoviricota</taxon>
        <taxon>Pokkesviricetes</taxon>
        <taxon>Chitovirales</taxon>
        <taxon>Poxviridae</taxon>
        <taxon>Chordopoxvirinae</taxon>
        <taxon>Parapoxvirus</taxon>
        <taxon>Parapoxvirus orf</taxon>
    </lineage>
</organism>
<feature type="compositionally biased region" description="Polar residues" evidence="1">
    <location>
        <begin position="220"/>
        <end position="234"/>
    </location>
</feature>
<dbReference type="EMBL" id="HM133903">
    <property type="protein sequence ID" value="ADY76941.1"/>
    <property type="molecule type" value="Genomic_DNA"/>
</dbReference>
<feature type="region of interest" description="Disordered" evidence="1">
    <location>
        <begin position="211"/>
        <end position="251"/>
    </location>
</feature>
<reference evidence="2 3" key="1">
    <citation type="submission" date="2010-04" db="EMBL/GenBank/DDBJ databases">
        <title>Novel immune-modulators identified by a rapid, functional screen of the Parapox virus genome.</title>
        <authorList>
            <person name="McGuire M.J."/>
            <person name="Sykes K.F."/>
            <person name="Johnston S.A."/>
        </authorList>
    </citation>
    <scope>NUCLEOTIDE SEQUENCE [LARGE SCALE GENOMIC DNA]</scope>
    <source>
        <strain evidence="2">D1701</strain>
    </source>
</reference>
<evidence type="ECO:0000313" key="2">
    <source>
        <dbReference type="EMBL" id="ADY76941.1"/>
    </source>
</evidence>
<proteinExistence type="predicted"/>
<dbReference type="Proteomes" id="UP000103309">
    <property type="component" value="Segment"/>
</dbReference>
<protein>
    <submittedName>
        <fullName evidence="2">PP140</fullName>
    </submittedName>
</protein>
<name>F1AWV0_ORFV</name>
<organismHost>
    <name type="scientific">Homo sapiens</name>
    <name type="common">Human</name>
    <dbReference type="NCBI Taxonomy" id="9606"/>
</organismHost>
<organismHost>
    <name type="scientific">Capra hircus</name>
    <name type="common">Goat</name>
    <dbReference type="NCBI Taxonomy" id="9925"/>
</organismHost>
<evidence type="ECO:0000256" key="1">
    <source>
        <dbReference type="SAM" id="MobiDB-lite"/>
    </source>
</evidence>